<dbReference type="AlphaFoldDB" id="A0A1I2KWC1"/>
<reference evidence="1 2" key="1">
    <citation type="submission" date="2016-10" db="EMBL/GenBank/DDBJ databases">
        <authorList>
            <person name="de Groot N.N."/>
        </authorList>
    </citation>
    <scope>NUCLEOTIDE SEQUENCE [LARGE SCALE GENOMIC DNA]</scope>
    <source>
        <strain evidence="1 2">DSM 43019</strain>
    </source>
</reference>
<keyword evidence="2" id="KW-1185">Reference proteome</keyword>
<dbReference type="Proteomes" id="UP000199645">
    <property type="component" value="Unassembled WGS sequence"/>
</dbReference>
<name>A0A1I2KWC1_9ACTN</name>
<evidence type="ECO:0000313" key="1">
    <source>
        <dbReference type="EMBL" id="SFF70648.1"/>
    </source>
</evidence>
<dbReference type="STRING" id="35752.SAMN05421541_118165"/>
<accession>A0A1I2KWC1</accession>
<dbReference type="EMBL" id="FONV01000018">
    <property type="protein sequence ID" value="SFF70648.1"/>
    <property type="molecule type" value="Genomic_DNA"/>
</dbReference>
<dbReference type="RefSeq" id="WP_239144018.1">
    <property type="nucleotide sequence ID" value="NZ_BOMT01000090.1"/>
</dbReference>
<protein>
    <submittedName>
        <fullName evidence="1">Uncharacterized protein</fullName>
    </submittedName>
</protein>
<organism evidence="1 2">
    <name type="scientific">Actinoplanes philippinensis</name>
    <dbReference type="NCBI Taxonomy" id="35752"/>
    <lineage>
        <taxon>Bacteria</taxon>
        <taxon>Bacillati</taxon>
        <taxon>Actinomycetota</taxon>
        <taxon>Actinomycetes</taxon>
        <taxon>Micromonosporales</taxon>
        <taxon>Micromonosporaceae</taxon>
        <taxon>Actinoplanes</taxon>
    </lineage>
</organism>
<sequence>MSDDFSPAPGTWKTLQWAYEMGAATLGEAYDMLEQFENSNDVAEVLGEDDTIEAVREDIEYGLETVGPDTALDAVL</sequence>
<proteinExistence type="predicted"/>
<evidence type="ECO:0000313" key="2">
    <source>
        <dbReference type="Proteomes" id="UP000199645"/>
    </source>
</evidence>
<gene>
    <name evidence="1" type="ORF">SAMN05421541_118165</name>
</gene>